<sequence length="349" mass="40701">MPTEKFFADLSKLSKSFSGELNSENFYNRLDSFKNYSEYNKECESLTKLRHGSSLKRICAKLLNYLKTNTKSNKEDVKYDVCILLNYWLFSNFNIYLYPLDSSKIYRIFAEIVRIWNEFIEDKLKKRENETCKPLSNLIMHNDWRKRKDLYEYYVNYDQISKTIVNYPLRCKEFYEYIENKIPLFDYFKQNCPSTDTNLCPDFYLKCNEYNPKNMLHKFSCHKEIEKAKADVKSLSTEQEVSSAVVELDPSLPKSGKYLSETSDSMPNSTNPVIKFGDILLGAIVTSMTSGAIYKFTPFGKRLQNRFGSNRNTVHNINGEVSGLFDYASEPFNPYLDGAGEHQIGYHPA</sequence>
<gene>
    <name evidence="1" type="ORF">PVT01_000091700</name>
</gene>
<protein>
    <submittedName>
        <fullName evidence="1">Vir protein, putative</fullName>
    </submittedName>
</protein>
<dbReference type="EMBL" id="FLYH01000310">
    <property type="protein sequence ID" value="SCA60320.1"/>
    <property type="molecule type" value="Genomic_DNA"/>
</dbReference>
<dbReference type="InterPro" id="IPR008780">
    <property type="entry name" value="Plasmodium_Vir"/>
</dbReference>
<dbReference type="Pfam" id="PF05795">
    <property type="entry name" value="Plasmodium_Vir"/>
    <property type="match status" value="1"/>
</dbReference>
<dbReference type="VEuPathDB" id="PlasmoDB:PVW1_140088500"/>
<accession>A0A1G4E3P1</accession>
<organism evidence="1 2">
    <name type="scientific">Plasmodium vivax</name>
    <name type="common">malaria parasite P. vivax</name>
    <dbReference type="NCBI Taxonomy" id="5855"/>
    <lineage>
        <taxon>Eukaryota</taxon>
        <taxon>Sar</taxon>
        <taxon>Alveolata</taxon>
        <taxon>Apicomplexa</taxon>
        <taxon>Aconoidasida</taxon>
        <taxon>Haemosporida</taxon>
        <taxon>Plasmodiidae</taxon>
        <taxon>Plasmodium</taxon>
        <taxon>Plasmodium (Plasmodium)</taxon>
    </lineage>
</organism>
<evidence type="ECO:0000313" key="2">
    <source>
        <dbReference type="Proteomes" id="UP000196402"/>
    </source>
</evidence>
<dbReference type="Proteomes" id="UP000196402">
    <property type="component" value="Unassembled WGS sequence"/>
</dbReference>
<proteinExistence type="predicted"/>
<dbReference type="VEuPathDB" id="PlasmoDB:PVP01_0006370"/>
<reference evidence="1 2" key="1">
    <citation type="submission" date="2016-07" db="EMBL/GenBank/DDBJ databases">
        <authorList>
            <consortium name="Pathogen Informatics"/>
        </authorList>
    </citation>
    <scope>NUCLEOTIDE SEQUENCE [LARGE SCALE GENOMIC DNA]</scope>
</reference>
<dbReference type="VEuPathDB" id="PlasmoDB:PVPAM_060040900"/>
<name>A0A1G4E3P1_PLAVI</name>
<dbReference type="AlphaFoldDB" id="A0A1G4E3P1"/>
<dbReference type="VEuPathDB" id="PlasmoDB:PVX_029190"/>
<evidence type="ECO:0000313" key="1">
    <source>
        <dbReference type="EMBL" id="SCA60320.1"/>
    </source>
</evidence>